<sequence>MTDGSGEQPQALSQVLEQLVVRLSGRKSSLAELLDLLGHQATASILLIFSIPAIVPTPGIPAGMIFGTALAILSLQLIAGADGFYLPRRLGRVELPDRLLKAMQVRLGPKLAWLEGWLHPRLSGLASKGLSRLHGLFVLLMSLLIALPIPFGNVLPGFAIFFIALGLAQRDGVAVLIGLGLGVAAIAFSAFIFFGGWWLLERLPI</sequence>
<organism evidence="2 3">
    <name type="scientific">Rhizobium helianthi</name>
    <dbReference type="NCBI Taxonomy" id="1132695"/>
    <lineage>
        <taxon>Bacteria</taxon>
        <taxon>Pseudomonadati</taxon>
        <taxon>Pseudomonadota</taxon>
        <taxon>Alphaproteobacteria</taxon>
        <taxon>Hyphomicrobiales</taxon>
        <taxon>Rhizobiaceae</taxon>
        <taxon>Rhizobium/Agrobacterium group</taxon>
        <taxon>Rhizobium</taxon>
    </lineage>
</organism>
<feature type="transmembrane region" description="Helical" evidence="1">
    <location>
        <begin position="136"/>
        <end position="167"/>
    </location>
</feature>
<comment type="caution">
    <text evidence="2">The sequence shown here is derived from an EMBL/GenBank/DDBJ whole genome shotgun (WGS) entry which is preliminary data.</text>
</comment>
<accession>A0ABW4M8A1</accession>
<name>A0ABW4M8A1_9HYPH</name>
<keyword evidence="3" id="KW-1185">Reference proteome</keyword>
<feature type="transmembrane region" description="Helical" evidence="1">
    <location>
        <begin position="173"/>
        <end position="200"/>
    </location>
</feature>
<keyword evidence="1" id="KW-1133">Transmembrane helix</keyword>
<dbReference type="InterPro" id="IPR010331">
    <property type="entry name" value="ExoD"/>
</dbReference>
<reference evidence="3" key="1">
    <citation type="journal article" date="2019" name="Int. J. Syst. Evol. Microbiol.">
        <title>The Global Catalogue of Microorganisms (GCM) 10K type strain sequencing project: providing services to taxonomists for standard genome sequencing and annotation.</title>
        <authorList>
            <consortium name="The Broad Institute Genomics Platform"/>
            <consortium name="The Broad Institute Genome Sequencing Center for Infectious Disease"/>
            <person name="Wu L."/>
            <person name="Ma J."/>
        </authorList>
    </citation>
    <scope>NUCLEOTIDE SEQUENCE [LARGE SCALE GENOMIC DNA]</scope>
    <source>
        <strain evidence="3">CG52</strain>
    </source>
</reference>
<dbReference type="PIRSF" id="PIRSF033239">
    <property type="entry name" value="ExoD"/>
    <property type="match status" value="1"/>
</dbReference>
<gene>
    <name evidence="2" type="ORF">ACFSE1_13440</name>
</gene>
<dbReference type="Proteomes" id="UP001597322">
    <property type="component" value="Unassembled WGS sequence"/>
</dbReference>
<dbReference type="RefSeq" id="WP_377402140.1">
    <property type="nucleotide sequence ID" value="NZ_JBHUEQ010000023.1"/>
</dbReference>
<keyword evidence="1" id="KW-0472">Membrane</keyword>
<feature type="transmembrane region" description="Helical" evidence="1">
    <location>
        <begin position="60"/>
        <end position="79"/>
    </location>
</feature>
<dbReference type="EMBL" id="JBHUEQ010000023">
    <property type="protein sequence ID" value="MFD1746471.1"/>
    <property type="molecule type" value="Genomic_DNA"/>
</dbReference>
<evidence type="ECO:0000313" key="3">
    <source>
        <dbReference type="Proteomes" id="UP001597322"/>
    </source>
</evidence>
<dbReference type="Pfam" id="PF06055">
    <property type="entry name" value="ExoD"/>
    <property type="match status" value="1"/>
</dbReference>
<dbReference type="PANTHER" id="PTHR41795:SF1">
    <property type="entry name" value="EXOPOLYSACCHARIDE SYNTHESIS PROTEIN"/>
    <property type="match status" value="1"/>
</dbReference>
<protein>
    <submittedName>
        <fullName evidence="2">Exopolysaccharide biosynthesis protein</fullName>
    </submittedName>
</protein>
<feature type="transmembrane region" description="Helical" evidence="1">
    <location>
        <begin position="33"/>
        <end position="54"/>
    </location>
</feature>
<proteinExistence type="predicted"/>
<evidence type="ECO:0000256" key="1">
    <source>
        <dbReference type="SAM" id="Phobius"/>
    </source>
</evidence>
<dbReference type="PANTHER" id="PTHR41795">
    <property type="entry name" value="EXOPOLYSACCHARIDE SYNTHESIS PROTEIN"/>
    <property type="match status" value="1"/>
</dbReference>
<keyword evidence="1" id="KW-0812">Transmembrane</keyword>
<evidence type="ECO:0000313" key="2">
    <source>
        <dbReference type="EMBL" id="MFD1746471.1"/>
    </source>
</evidence>